<dbReference type="Gene3D" id="3.20.20.70">
    <property type="entry name" value="Aldolase class I"/>
    <property type="match status" value="1"/>
</dbReference>
<dbReference type="GO" id="GO:0003949">
    <property type="term" value="F:1-(5-phosphoribosyl)-5-[(5-phosphoribosylamino)methylideneamino]imidazole-4-carboxamide isomerase activity"/>
    <property type="evidence" value="ECO:0007669"/>
    <property type="project" value="InterPro"/>
</dbReference>
<dbReference type="InterPro" id="IPR006062">
    <property type="entry name" value="His_biosynth"/>
</dbReference>
<keyword evidence="3 5" id="KW-0368">Histidine biosynthesis</keyword>
<dbReference type="PANTHER" id="PTHR43090:SF2">
    <property type="entry name" value="1-(5-PHOSPHORIBOSYL)-5-[(5-PHOSPHORIBOSYLAMINO)METHYLIDENEAMINO] IMIDAZOLE-4-CARBOXAMIDE ISOMERASE"/>
    <property type="match status" value="1"/>
</dbReference>
<dbReference type="SUPFAM" id="SSF51366">
    <property type="entry name" value="Ribulose-phoshate binding barrel"/>
    <property type="match status" value="1"/>
</dbReference>
<evidence type="ECO:0000256" key="2">
    <source>
        <dbReference type="ARBA" id="ARBA00022605"/>
    </source>
</evidence>
<keyword evidence="2 5" id="KW-0028">Amino-acid biosynthesis</keyword>
<gene>
    <name evidence="6" type="ORF">SAMN06297251_11556</name>
</gene>
<dbReference type="STRING" id="937218.SAMN06297251_11556"/>
<dbReference type="InterPro" id="IPR044524">
    <property type="entry name" value="Isoase_HisA-like"/>
</dbReference>
<name>A0A1W2DIP5_9HYPH</name>
<dbReference type="InterPro" id="IPR011060">
    <property type="entry name" value="RibuloseP-bd_barrel"/>
</dbReference>
<dbReference type="GO" id="GO:0000162">
    <property type="term" value="P:L-tryptophan biosynthetic process"/>
    <property type="evidence" value="ECO:0007669"/>
    <property type="project" value="TreeGrafter"/>
</dbReference>
<accession>A0A1W2DIP5</accession>
<evidence type="ECO:0000256" key="3">
    <source>
        <dbReference type="ARBA" id="ARBA00023102"/>
    </source>
</evidence>
<dbReference type="InterPro" id="IPR013785">
    <property type="entry name" value="Aldolase_TIM"/>
</dbReference>
<evidence type="ECO:0000256" key="5">
    <source>
        <dbReference type="RuleBase" id="RU003657"/>
    </source>
</evidence>
<dbReference type="GO" id="GO:0005737">
    <property type="term" value="C:cytoplasm"/>
    <property type="evidence" value="ECO:0007669"/>
    <property type="project" value="TreeGrafter"/>
</dbReference>
<dbReference type="EMBL" id="FWXR01000015">
    <property type="protein sequence ID" value="SMC96942.1"/>
    <property type="molecule type" value="Genomic_DNA"/>
</dbReference>
<sequence>MAEAGGKRRIEIIPVLDLMGGTVVRGIGGDRARYRPIETPLSPSPDPLAVLSGLLNLAPFETVYIADLDAIMDGRPQASVLAALLEAFPNVTFWIDAGFRNAQGIDRLRSRVLGAEGKGAADRRGAFVPVLGSETLDDARTVQEARRDGEVVLSLDFGAEGYRGPEAVLQDPAIWPKSLIVMTLAKVGARGGPDLDRVAAIVSKAQNQRIIAAGGVRNEDDLRALEAAGTHGVLIASALHAGALHFHKIKGCVS</sequence>
<evidence type="ECO:0000256" key="4">
    <source>
        <dbReference type="ARBA" id="ARBA00029440"/>
    </source>
</evidence>
<reference evidence="6 7" key="1">
    <citation type="submission" date="2017-04" db="EMBL/GenBank/DDBJ databases">
        <authorList>
            <person name="Afonso C.L."/>
            <person name="Miller P.J."/>
            <person name="Scott M.A."/>
            <person name="Spackman E."/>
            <person name="Goraichik I."/>
            <person name="Dimitrov K.M."/>
            <person name="Suarez D.L."/>
            <person name="Swayne D.E."/>
        </authorList>
    </citation>
    <scope>NUCLEOTIDE SEQUENCE [LARGE SCALE GENOMIC DNA]</scope>
    <source>
        <strain evidence="6 7">CGMCC 1.10972</strain>
    </source>
</reference>
<comment type="pathway">
    <text evidence="4">Amino-acid biosynthesis.</text>
</comment>
<comment type="similarity">
    <text evidence="1 5">Belongs to the HisA/HisF family.</text>
</comment>
<dbReference type="AlphaFoldDB" id="A0A1W2DIP5"/>
<dbReference type="RefSeq" id="WP_084411321.1">
    <property type="nucleotide sequence ID" value="NZ_FWXR01000015.1"/>
</dbReference>
<dbReference type="Proteomes" id="UP000192656">
    <property type="component" value="Unassembled WGS sequence"/>
</dbReference>
<keyword evidence="6" id="KW-0413">Isomerase</keyword>
<organism evidence="6 7">
    <name type="scientific">Fulvimarina manganoxydans</name>
    <dbReference type="NCBI Taxonomy" id="937218"/>
    <lineage>
        <taxon>Bacteria</taxon>
        <taxon>Pseudomonadati</taxon>
        <taxon>Pseudomonadota</taxon>
        <taxon>Alphaproteobacteria</taxon>
        <taxon>Hyphomicrobiales</taxon>
        <taxon>Aurantimonadaceae</taxon>
        <taxon>Fulvimarina</taxon>
    </lineage>
</organism>
<proteinExistence type="inferred from homology"/>
<dbReference type="CDD" id="cd04723">
    <property type="entry name" value="HisA_HisF"/>
    <property type="match status" value="1"/>
</dbReference>
<dbReference type="Pfam" id="PF00977">
    <property type="entry name" value="His_biosynth"/>
    <property type="match status" value="1"/>
</dbReference>
<evidence type="ECO:0000313" key="6">
    <source>
        <dbReference type="EMBL" id="SMC96942.1"/>
    </source>
</evidence>
<protein>
    <submittedName>
        <fullName evidence="6">Phosphoribosylformimino-5-aminoimidazole carboxamide ribotide isomerase</fullName>
    </submittedName>
</protein>
<evidence type="ECO:0000313" key="7">
    <source>
        <dbReference type="Proteomes" id="UP000192656"/>
    </source>
</evidence>
<dbReference type="PANTHER" id="PTHR43090">
    <property type="entry name" value="1-(5-PHOSPHORIBOSYL)-5-[(5-PHOSPHORIBOSYLAMINO)METHYLIDENEAMINO] IMIDAZOLE-4-CARBOXAMIDE ISOMERASE"/>
    <property type="match status" value="1"/>
</dbReference>
<dbReference type="OrthoDB" id="8535539at2"/>
<evidence type="ECO:0000256" key="1">
    <source>
        <dbReference type="ARBA" id="ARBA00009667"/>
    </source>
</evidence>
<keyword evidence="7" id="KW-1185">Reference proteome</keyword>
<dbReference type="GO" id="GO:0000105">
    <property type="term" value="P:L-histidine biosynthetic process"/>
    <property type="evidence" value="ECO:0007669"/>
    <property type="project" value="UniProtKB-KW"/>
</dbReference>